<evidence type="ECO:0000256" key="4">
    <source>
        <dbReference type="ARBA" id="ARBA00022553"/>
    </source>
</evidence>
<comment type="subcellular location">
    <subcellularLocation>
        <location evidence="2">Membrane</location>
        <topology evidence="2">Multi-pass membrane protein</topology>
    </subcellularLocation>
</comment>
<evidence type="ECO:0000256" key="3">
    <source>
        <dbReference type="ARBA" id="ARBA00012438"/>
    </source>
</evidence>
<evidence type="ECO:0000259" key="13">
    <source>
        <dbReference type="PROSITE" id="PS50885"/>
    </source>
</evidence>
<feature type="domain" description="HAMP" evidence="13">
    <location>
        <begin position="75"/>
        <end position="128"/>
    </location>
</feature>
<dbReference type="EMBL" id="JBHRYJ010000004">
    <property type="protein sequence ID" value="MFC3677224.1"/>
    <property type="molecule type" value="Genomic_DNA"/>
</dbReference>
<dbReference type="Gene3D" id="3.30.565.10">
    <property type="entry name" value="Histidine kinase-like ATPase, C-terminal domain"/>
    <property type="match status" value="1"/>
</dbReference>
<evidence type="ECO:0000256" key="2">
    <source>
        <dbReference type="ARBA" id="ARBA00004141"/>
    </source>
</evidence>
<keyword evidence="15" id="KW-1185">Reference proteome</keyword>
<dbReference type="Proteomes" id="UP001595711">
    <property type="component" value="Unassembled WGS sequence"/>
</dbReference>
<organism evidence="14 15">
    <name type="scientific">Ferrovibrio xuzhouensis</name>
    <dbReference type="NCBI Taxonomy" id="1576914"/>
    <lineage>
        <taxon>Bacteria</taxon>
        <taxon>Pseudomonadati</taxon>
        <taxon>Pseudomonadota</taxon>
        <taxon>Alphaproteobacteria</taxon>
        <taxon>Rhodospirillales</taxon>
        <taxon>Rhodospirillaceae</taxon>
        <taxon>Ferrovibrio</taxon>
    </lineage>
</organism>
<dbReference type="InterPro" id="IPR036097">
    <property type="entry name" value="HisK_dim/P_sf"/>
</dbReference>
<evidence type="ECO:0000256" key="5">
    <source>
        <dbReference type="ARBA" id="ARBA00022679"/>
    </source>
</evidence>
<evidence type="ECO:0000256" key="11">
    <source>
        <dbReference type="SAM" id="Phobius"/>
    </source>
</evidence>
<evidence type="ECO:0000256" key="1">
    <source>
        <dbReference type="ARBA" id="ARBA00000085"/>
    </source>
</evidence>
<reference evidence="15" key="1">
    <citation type="journal article" date="2019" name="Int. J. Syst. Evol. Microbiol.">
        <title>The Global Catalogue of Microorganisms (GCM) 10K type strain sequencing project: providing services to taxonomists for standard genome sequencing and annotation.</title>
        <authorList>
            <consortium name="The Broad Institute Genomics Platform"/>
            <consortium name="The Broad Institute Genome Sequencing Center for Infectious Disease"/>
            <person name="Wu L."/>
            <person name="Ma J."/>
        </authorList>
    </citation>
    <scope>NUCLEOTIDE SEQUENCE [LARGE SCALE GENOMIC DNA]</scope>
    <source>
        <strain evidence="15">KCTC 42182</strain>
    </source>
</reference>
<dbReference type="InterPro" id="IPR036890">
    <property type="entry name" value="HATPase_C_sf"/>
</dbReference>
<dbReference type="SUPFAM" id="SSF47384">
    <property type="entry name" value="Homodimeric domain of signal transducing histidine kinase"/>
    <property type="match status" value="1"/>
</dbReference>
<feature type="transmembrane region" description="Helical" evidence="11">
    <location>
        <begin position="12"/>
        <end position="34"/>
    </location>
</feature>
<keyword evidence="4" id="KW-0597">Phosphoprotein</keyword>
<dbReference type="InterPro" id="IPR050428">
    <property type="entry name" value="TCS_sensor_his_kinase"/>
</dbReference>
<name>A0ABV7VJ56_9PROT</name>
<dbReference type="GO" id="GO:0016301">
    <property type="term" value="F:kinase activity"/>
    <property type="evidence" value="ECO:0007669"/>
    <property type="project" value="UniProtKB-KW"/>
</dbReference>
<dbReference type="EC" id="2.7.13.3" evidence="3"/>
<evidence type="ECO:0000256" key="10">
    <source>
        <dbReference type="ARBA" id="ARBA00023136"/>
    </source>
</evidence>
<dbReference type="Pfam" id="PF02518">
    <property type="entry name" value="HATPase_c"/>
    <property type="match status" value="1"/>
</dbReference>
<dbReference type="PRINTS" id="PR00344">
    <property type="entry name" value="BCTRLSENSOR"/>
</dbReference>
<dbReference type="CDD" id="cd00082">
    <property type="entry name" value="HisKA"/>
    <property type="match status" value="1"/>
</dbReference>
<evidence type="ECO:0000256" key="6">
    <source>
        <dbReference type="ARBA" id="ARBA00022692"/>
    </source>
</evidence>
<dbReference type="CDD" id="cd00075">
    <property type="entry name" value="HATPase"/>
    <property type="match status" value="1"/>
</dbReference>
<feature type="transmembrane region" description="Helical" evidence="11">
    <location>
        <begin position="54"/>
        <end position="74"/>
    </location>
</feature>
<dbReference type="SMART" id="SM00387">
    <property type="entry name" value="HATPase_c"/>
    <property type="match status" value="1"/>
</dbReference>
<sequence>MKPRSLALQLSLRLLLAAVLVGVAETLFIVWRYFGLDVFTDAGWTRIVEEVGEHVARPVVPMILVTGIVAILVARRAVRPLGRIAALARQIDWHRGGQRLPEEGLPAEAAELVTAVNTALGRLDRVLAELRHFTADVAHDLRTPLAAMTLDLDGVPEPVHGRLAAQIAAMAGRVEQLLALAQVEAAAVSLDQAVDLVAVARETITRLVPLALESDHLLGLEIEAPQPARGHPGAVAMILQNLIDNAIRHTPAGTPIDVQVGPGPVLTVTDHGPGIPSAIRAALAERFTPGAGQGAGTGLGLSVVARTVAALDGELDIAEGQPAGTVVTVRLQPAS</sequence>
<dbReference type="PROSITE" id="PS50885">
    <property type="entry name" value="HAMP"/>
    <property type="match status" value="1"/>
</dbReference>
<keyword evidence="5" id="KW-0808">Transferase</keyword>
<keyword evidence="9" id="KW-0902">Two-component regulatory system</keyword>
<dbReference type="InterPro" id="IPR004358">
    <property type="entry name" value="Sig_transdc_His_kin-like_C"/>
</dbReference>
<comment type="catalytic activity">
    <reaction evidence="1">
        <text>ATP + protein L-histidine = ADP + protein N-phospho-L-histidine.</text>
        <dbReference type="EC" id="2.7.13.3"/>
    </reaction>
</comment>
<evidence type="ECO:0000256" key="9">
    <source>
        <dbReference type="ARBA" id="ARBA00023012"/>
    </source>
</evidence>
<comment type="caution">
    <text evidence="14">The sequence shown here is derived from an EMBL/GenBank/DDBJ whole genome shotgun (WGS) entry which is preliminary data.</text>
</comment>
<gene>
    <name evidence="14" type="ORF">ACFOOQ_16830</name>
</gene>
<dbReference type="Gene3D" id="1.10.287.130">
    <property type="match status" value="1"/>
</dbReference>
<evidence type="ECO:0000313" key="15">
    <source>
        <dbReference type="Proteomes" id="UP001595711"/>
    </source>
</evidence>
<dbReference type="InterPro" id="IPR003661">
    <property type="entry name" value="HisK_dim/P_dom"/>
</dbReference>
<dbReference type="InterPro" id="IPR005467">
    <property type="entry name" value="His_kinase_dom"/>
</dbReference>
<dbReference type="InterPro" id="IPR003660">
    <property type="entry name" value="HAMP_dom"/>
</dbReference>
<evidence type="ECO:0000256" key="8">
    <source>
        <dbReference type="ARBA" id="ARBA00022989"/>
    </source>
</evidence>
<accession>A0ABV7VJ56</accession>
<dbReference type="SUPFAM" id="SSF55874">
    <property type="entry name" value="ATPase domain of HSP90 chaperone/DNA topoisomerase II/histidine kinase"/>
    <property type="match status" value="1"/>
</dbReference>
<keyword evidence="7 14" id="KW-0418">Kinase</keyword>
<protein>
    <recommendedName>
        <fullName evidence="3">histidine kinase</fullName>
        <ecNumber evidence="3">2.7.13.3</ecNumber>
    </recommendedName>
</protein>
<dbReference type="InterPro" id="IPR003594">
    <property type="entry name" value="HATPase_dom"/>
</dbReference>
<evidence type="ECO:0000259" key="12">
    <source>
        <dbReference type="PROSITE" id="PS50109"/>
    </source>
</evidence>
<dbReference type="PANTHER" id="PTHR45436:SF15">
    <property type="entry name" value="SENSOR HISTIDINE KINASE CUSS"/>
    <property type="match status" value="1"/>
</dbReference>
<dbReference type="PANTHER" id="PTHR45436">
    <property type="entry name" value="SENSOR HISTIDINE KINASE YKOH"/>
    <property type="match status" value="1"/>
</dbReference>
<evidence type="ECO:0000313" key="14">
    <source>
        <dbReference type="EMBL" id="MFC3677224.1"/>
    </source>
</evidence>
<keyword evidence="6 11" id="KW-0812">Transmembrane</keyword>
<dbReference type="SMART" id="SM00388">
    <property type="entry name" value="HisKA"/>
    <property type="match status" value="1"/>
</dbReference>
<dbReference type="RefSeq" id="WP_379728766.1">
    <property type="nucleotide sequence ID" value="NZ_JBHRYJ010000004.1"/>
</dbReference>
<evidence type="ECO:0000256" key="7">
    <source>
        <dbReference type="ARBA" id="ARBA00022777"/>
    </source>
</evidence>
<proteinExistence type="predicted"/>
<feature type="domain" description="Histidine kinase" evidence="12">
    <location>
        <begin position="136"/>
        <end position="335"/>
    </location>
</feature>
<keyword evidence="8 11" id="KW-1133">Transmembrane helix</keyword>
<keyword evidence="10 11" id="KW-0472">Membrane</keyword>
<dbReference type="PROSITE" id="PS50109">
    <property type="entry name" value="HIS_KIN"/>
    <property type="match status" value="1"/>
</dbReference>